<feature type="transmembrane region" description="Helical" evidence="1">
    <location>
        <begin position="50"/>
        <end position="69"/>
    </location>
</feature>
<dbReference type="EMBL" id="MUBC01000019">
    <property type="protein sequence ID" value="ONM43962.1"/>
    <property type="molecule type" value="Genomic_DNA"/>
</dbReference>
<reference evidence="2 3" key="1">
    <citation type="submission" date="2017-01" db="EMBL/GenBank/DDBJ databases">
        <title>Draft genome sequence of Pseudomonas pachastrellae type strain CCUG 46540T from a deep sea.</title>
        <authorList>
            <person name="Gomila M."/>
            <person name="Mulet M."/>
            <person name="Lalucat J."/>
            <person name="Garcia-Valdes E."/>
        </authorList>
    </citation>
    <scope>NUCLEOTIDE SEQUENCE [LARGE SCALE GENOMIC DNA]</scope>
    <source>
        <strain evidence="2 3">CCUG 46540</strain>
    </source>
</reference>
<evidence type="ECO:0000256" key="1">
    <source>
        <dbReference type="SAM" id="Phobius"/>
    </source>
</evidence>
<accession>A0A1S8DH60</accession>
<organism evidence="2 3">
    <name type="scientific">Halopseudomonas pachastrellae</name>
    <dbReference type="NCBI Taxonomy" id="254161"/>
    <lineage>
        <taxon>Bacteria</taxon>
        <taxon>Pseudomonadati</taxon>
        <taxon>Pseudomonadota</taxon>
        <taxon>Gammaproteobacteria</taxon>
        <taxon>Pseudomonadales</taxon>
        <taxon>Pseudomonadaceae</taxon>
        <taxon>Halopseudomonas</taxon>
    </lineage>
</organism>
<gene>
    <name evidence="2" type="ORF">BXT89_10235</name>
</gene>
<dbReference type="STRING" id="254161.SAMN05216256_10115"/>
<protein>
    <recommendedName>
        <fullName evidence="4">Transmembrane protein</fullName>
    </recommendedName>
</protein>
<comment type="caution">
    <text evidence="2">The sequence shown here is derived from an EMBL/GenBank/DDBJ whole genome shotgun (WGS) entry which is preliminary data.</text>
</comment>
<feature type="transmembrane region" description="Helical" evidence="1">
    <location>
        <begin position="76"/>
        <end position="97"/>
    </location>
</feature>
<evidence type="ECO:0008006" key="4">
    <source>
        <dbReference type="Google" id="ProtNLM"/>
    </source>
</evidence>
<sequence>MRHAAQAFAAGFLAVFCFHQPALGLLHSAGIVPFPPFSLSPTEPLGVPAVLSSAFWGGVWGLVLVVALSRMGKQWLWLKAALFGGVALTLVALLVVFPLKGYGLDWQQFVPRFVIGFVLNALWGVGALVFLRAFASRA</sequence>
<evidence type="ECO:0000313" key="2">
    <source>
        <dbReference type="EMBL" id="ONM43962.1"/>
    </source>
</evidence>
<dbReference type="Proteomes" id="UP000242847">
    <property type="component" value="Unassembled WGS sequence"/>
</dbReference>
<keyword evidence="1" id="KW-0472">Membrane</keyword>
<name>A0A1S8DH60_9GAMM</name>
<keyword evidence="1" id="KW-1133">Transmembrane helix</keyword>
<dbReference type="AlphaFoldDB" id="A0A1S8DH60"/>
<feature type="transmembrane region" description="Helical" evidence="1">
    <location>
        <begin position="109"/>
        <end position="131"/>
    </location>
</feature>
<evidence type="ECO:0000313" key="3">
    <source>
        <dbReference type="Proteomes" id="UP000242847"/>
    </source>
</evidence>
<dbReference type="RefSeq" id="WP_083727332.1">
    <property type="nucleotide sequence ID" value="NZ_FOUD01000001.1"/>
</dbReference>
<keyword evidence="3" id="KW-1185">Reference proteome</keyword>
<proteinExistence type="predicted"/>
<keyword evidence="1" id="KW-0812">Transmembrane</keyword>
<dbReference type="OrthoDB" id="7062791at2"/>